<keyword evidence="3" id="KW-0804">Transcription</keyword>
<dbReference type="InterPro" id="IPR051575">
    <property type="entry name" value="Myb-like_DNA-bd"/>
</dbReference>
<dbReference type="PANTHER" id="PTHR46621:SF1">
    <property type="entry name" value="SNRNA-ACTIVATING PROTEIN COMPLEX SUBUNIT 4"/>
    <property type="match status" value="1"/>
</dbReference>
<dbReference type="PROSITE" id="PS50090">
    <property type="entry name" value="MYB_LIKE"/>
    <property type="match status" value="1"/>
</dbReference>
<dbReference type="GO" id="GO:0042795">
    <property type="term" value="P:snRNA transcription by RNA polymerase II"/>
    <property type="evidence" value="ECO:0007669"/>
    <property type="project" value="TreeGrafter"/>
</dbReference>
<dbReference type="GO" id="GO:0019185">
    <property type="term" value="C:snRNA-activating protein complex"/>
    <property type="evidence" value="ECO:0007669"/>
    <property type="project" value="TreeGrafter"/>
</dbReference>
<dbReference type="GO" id="GO:0001006">
    <property type="term" value="F:RNA polymerase III type 3 promoter sequence-specific DNA binding"/>
    <property type="evidence" value="ECO:0007669"/>
    <property type="project" value="TreeGrafter"/>
</dbReference>
<protein>
    <submittedName>
        <fullName evidence="7">Myblike DNAbinding domain-containing protein</fullName>
    </submittedName>
</protein>
<evidence type="ECO:0000313" key="8">
    <source>
        <dbReference type="Proteomes" id="UP001176521"/>
    </source>
</evidence>
<keyword evidence="4" id="KW-0539">Nucleus</keyword>
<dbReference type="Proteomes" id="UP001176521">
    <property type="component" value="Unassembled WGS sequence"/>
</dbReference>
<evidence type="ECO:0000256" key="5">
    <source>
        <dbReference type="SAM" id="MobiDB-lite"/>
    </source>
</evidence>
<name>A0AAN6G5X7_9BASI</name>
<gene>
    <name evidence="7" type="primary">SNAPC4</name>
    <name evidence="7" type="ORF">OC842_006395</name>
</gene>
<evidence type="ECO:0000256" key="4">
    <source>
        <dbReference type="ARBA" id="ARBA00023242"/>
    </source>
</evidence>
<dbReference type="PANTHER" id="PTHR46621">
    <property type="entry name" value="SNRNA-ACTIVATING PROTEIN COMPLEX SUBUNIT 4"/>
    <property type="match status" value="1"/>
</dbReference>
<sequence>MQSPDADAREAESSSSSNASAAADRALLRYLKAQRRGITTAEKQIDVRIQHNDGASLLLSAAYQELELGRALLAQADELEAQDRRPTAHASAKAIGTLSKLSTLAAKEPSLRLKAPPRAKFERLVSGPSWTAGDTAKLRQITLAECKSILAHRMLRHHDANEVISLIERMSDEEVAQASIPGWDAEGKALKDPRAQGSREGEGVDWVMVSQIVGRHGPDDCRTHWLMQAMPGIKSGTWSSEELANLFAIVDTCKQRSPLVPWEDVAKNVGGGRTGYACLAAYRRHTASSDASAWTEEDTDAMLEHVSIYGPQWSYIATKLPHPHLPANVSKQFAKLQKS</sequence>
<evidence type="ECO:0000256" key="2">
    <source>
        <dbReference type="ARBA" id="ARBA00023125"/>
    </source>
</evidence>
<feature type="region of interest" description="Disordered" evidence="5">
    <location>
        <begin position="1"/>
        <end position="21"/>
    </location>
</feature>
<dbReference type="AlphaFoldDB" id="A0AAN6G5X7"/>
<keyword evidence="8" id="KW-1185">Reference proteome</keyword>
<evidence type="ECO:0000256" key="3">
    <source>
        <dbReference type="ARBA" id="ARBA00023163"/>
    </source>
</evidence>
<keyword evidence="2" id="KW-0238">DNA-binding</keyword>
<organism evidence="7 8">
    <name type="scientific">Tilletia horrida</name>
    <dbReference type="NCBI Taxonomy" id="155126"/>
    <lineage>
        <taxon>Eukaryota</taxon>
        <taxon>Fungi</taxon>
        <taxon>Dikarya</taxon>
        <taxon>Basidiomycota</taxon>
        <taxon>Ustilaginomycotina</taxon>
        <taxon>Exobasidiomycetes</taxon>
        <taxon>Tilletiales</taxon>
        <taxon>Tilletiaceae</taxon>
        <taxon>Tilletia</taxon>
    </lineage>
</organism>
<evidence type="ECO:0000259" key="6">
    <source>
        <dbReference type="PROSITE" id="PS50090"/>
    </source>
</evidence>
<feature type="compositionally biased region" description="Basic and acidic residues" evidence="5">
    <location>
        <begin position="1"/>
        <end position="12"/>
    </location>
</feature>
<accession>A0AAN6G5X7</accession>
<dbReference type="SUPFAM" id="SSF46689">
    <property type="entry name" value="Homeodomain-like"/>
    <property type="match status" value="1"/>
</dbReference>
<feature type="domain" description="Myb-like" evidence="6">
    <location>
        <begin position="230"/>
        <end position="286"/>
    </location>
</feature>
<dbReference type="InterPro" id="IPR009057">
    <property type="entry name" value="Homeodomain-like_sf"/>
</dbReference>
<keyword evidence="1" id="KW-0805">Transcription regulation</keyword>
<proteinExistence type="predicted"/>
<dbReference type="EMBL" id="JAPDMQ010000569">
    <property type="protein sequence ID" value="KAK0522674.1"/>
    <property type="molecule type" value="Genomic_DNA"/>
</dbReference>
<reference evidence="7" key="1">
    <citation type="journal article" date="2023" name="PhytoFront">
        <title>Draft Genome Resources of Seven Strains of Tilletia horrida, Causal Agent of Kernel Smut of Rice.</title>
        <authorList>
            <person name="Khanal S."/>
            <person name="Antony Babu S."/>
            <person name="Zhou X.G."/>
        </authorList>
    </citation>
    <scope>NUCLEOTIDE SEQUENCE</scope>
    <source>
        <strain evidence="7">TX3</strain>
    </source>
</reference>
<dbReference type="Gene3D" id="1.10.10.60">
    <property type="entry name" value="Homeodomain-like"/>
    <property type="match status" value="1"/>
</dbReference>
<evidence type="ECO:0000256" key="1">
    <source>
        <dbReference type="ARBA" id="ARBA00023015"/>
    </source>
</evidence>
<comment type="caution">
    <text evidence="7">The sequence shown here is derived from an EMBL/GenBank/DDBJ whole genome shotgun (WGS) entry which is preliminary data.</text>
</comment>
<dbReference type="SMART" id="SM00717">
    <property type="entry name" value="SANT"/>
    <property type="match status" value="2"/>
</dbReference>
<dbReference type="InterPro" id="IPR001005">
    <property type="entry name" value="SANT/Myb"/>
</dbReference>
<dbReference type="GO" id="GO:0000978">
    <property type="term" value="F:RNA polymerase II cis-regulatory region sequence-specific DNA binding"/>
    <property type="evidence" value="ECO:0007669"/>
    <property type="project" value="TreeGrafter"/>
</dbReference>
<dbReference type="GO" id="GO:0042796">
    <property type="term" value="P:snRNA transcription by RNA polymerase III"/>
    <property type="evidence" value="ECO:0007669"/>
    <property type="project" value="TreeGrafter"/>
</dbReference>
<evidence type="ECO:0000313" key="7">
    <source>
        <dbReference type="EMBL" id="KAK0522674.1"/>
    </source>
</evidence>